<organism evidence="1">
    <name type="scientific">Prevotella sp. GTC17253</name>
    <dbReference type="NCBI Taxonomy" id="3236793"/>
    <lineage>
        <taxon>Bacteria</taxon>
        <taxon>Pseudomonadati</taxon>
        <taxon>Bacteroidota</taxon>
        <taxon>Bacteroidia</taxon>
        <taxon>Bacteroidales</taxon>
        <taxon>Prevotellaceae</taxon>
        <taxon>Prevotella</taxon>
    </lineage>
</organism>
<protein>
    <submittedName>
        <fullName evidence="1">Uncharacterized protein</fullName>
    </submittedName>
</protein>
<proteinExistence type="predicted"/>
<dbReference type="EMBL" id="AP035785">
    <property type="protein sequence ID" value="BFO71858.1"/>
    <property type="molecule type" value="Genomic_DNA"/>
</dbReference>
<accession>A0AB33IV10</accession>
<sequence>MKKVYIKPESEIIRLSLSSPIADEGPLYTTSKTVDPETMDARGFNFQFDEDSDSEYNW</sequence>
<evidence type="ECO:0000313" key="1">
    <source>
        <dbReference type="EMBL" id="BFO71858.1"/>
    </source>
</evidence>
<name>A0AB33IV10_9BACT</name>
<dbReference type="AlphaFoldDB" id="A0AB33IV10"/>
<reference evidence="1" key="1">
    <citation type="submission" date="2024-07" db="EMBL/GenBank/DDBJ databases">
        <title>Complete genome sequence of Prevotella sp. YM-2024 GTC17253.</title>
        <authorList>
            <person name="Hayashi M."/>
            <person name="Muto Y."/>
            <person name="Tanaka K."/>
            <person name="Niwa H."/>
        </authorList>
    </citation>
    <scope>NUCLEOTIDE SEQUENCE</scope>
    <source>
        <strain evidence="1">GTC17253</strain>
    </source>
</reference>
<gene>
    <name evidence="1" type="ORF">GTC17253_18240</name>
</gene>